<evidence type="ECO:0000256" key="1">
    <source>
        <dbReference type="ARBA" id="ARBA00004236"/>
    </source>
</evidence>
<dbReference type="GO" id="GO:0016887">
    <property type="term" value="F:ATP hydrolysis activity"/>
    <property type="evidence" value="ECO:0007669"/>
    <property type="project" value="InterPro"/>
</dbReference>
<reference evidence="10" key="1">
    <citation type="journal article" date="2015" name="Proc. Natl. Acad. Sci. U.S.A.">
        <title>Networks of energetic and metabolic interactions define dynamics in microbial communities.</title>
        <authorList>
            <person name="Embree M."/>
            <person name="Liu J.K."/>
            <person name="Al-Bassam M.M."/>
            <person name="Zengler K."/>
        </authorList>
    </citation>
    <scope>NUCLEOTIDE SEQUENCE</scope>
</reference>
<dbReference type="PROSITE" id="PS50893">
    <property type="entry name" value="ABC_TRANSPORTER_2"/>
    <property type="match status" value="1"/>
</dbReference>
<dbReference type="InterPro" id="IPR003439">
    <property type="entry name" value="ABC_transporter-like_ATP-bd"/>
</dbReference>
<dbReference type="GO" id="GO:0005886">
    <property type="term" value="C:plasma membrane"/>
    <property type="evidence" value="ECO:0007669"/>
    <property type="project" value="UniProtKB-SubCell"/>
</dbReference>
<comment type="caution">
    <text evidence="10">The sequence shown here is derived from an EMBL/GenBank/DDBJ whole genome shotgun (WGS) entry which is preliminary data.</text>
</comment>
<keyword evidence="3" id="KW-0813">Transport</keyword>
<keyword evidence="4" id="KW-1003">Cell membrane</keyword>
<evidence type="ECO:0000256" key="8">
    <source>
        <dbReference type="ARBA" id="ARBA00023136"/>
    </source>
</evidence>
<dbReference type="Pfam" id="PF00005">
    <property type="entry name" value="ABC_tran"/>
    <property type="match status" value="1"/>
</dbReference>
<dbReference type="GO" id="GO:0005524">
    <property type="term" value="F:ATP binding"/>
    <property type="evidence" value="ECO:0007669"/>
    <property type="project" value="UniProtKB-KW"/>
</dbReference>
<dbReference type="Gene3D" id="3.40.50.300">
    <property type="entry name" value="P-loop containing nucleotide triphosphate hydrolases"/>
    <property type="match status" value="1"/>
</dbReference>
<keyword evidence="5" id="KW-0547">Nucleotide-binding</keyword>
<name>A0A0W8FS02_9ZZZZ</name>
<keyword evidence="6 10" id="KW-0067">ATP-binding</keyword>
<protein>
    <submittedName>
        <fullName evidence="10">Putative atp-binding abc transporter protein</fullName>
    </submittedName>
</protein>
<feature type="domain" description="ABC transporter" evidence="9">
    <location>
        <begin position="11"/>
        <end position="241"/>
    </location>
</feature>
<evidence type="ECO:0000313" key="10">
    <source>
        <dbReference type="EMBL" id="KUG23654.1"/>
    </source>
</evidence>
<comment type="similarity">
    <text evidence="2">Belongs to the ABC transporter superfamily.</text>
</comment>
<evidence type="ECO:0000256" key="4">
    <source>
        <dbReference type="ARBA" id="ARBA00022475"/>
    </source>
</evidence>
<keyword evidence="8" id="KW-0472">Membrane</keyword>
<evidence type="ECO:0000256" key="3">
    <source>
        <dbReference type="ARBA" id="ARBA00022448"/>
    </source>
</evidence>
<proteinExistence type="inferred from homology"/>
<evidence type="ECO:0000256" key="2">
    <source>
        <dbReference type="ARBA" id="ARBA00005417"/>
    </source>
</evidence>
<accession>A0A0W8FS02</accession>
<evidence type="ECO:0000256" key="7">
    <source>
        <dbReference type="ARBA" id="ARBA00022967"/>
    </source>
</evidence>
<sequence length="309" mass="35102">MMEINTTQPVIVARNLKKTFGVFQAVDDVSFRVEPGQCFGILGPNGAGKTSTVKMIYGFSPITSGDIFVFGLDIKKQYRKIKARIGVCQQDNTLDPDLTVIQNFEVFARYFDLDKKSALERASSLLKFFALEQRRGARATELSGGMVRRLVIARALINHPELLILDEPTTGLDPQSRHQLWERLENLKKQGITILLTTHYMDEAARLCDSLVIMDHGKILAQGSPQSLINEYTGENIIEVAEPEDDLRTFSREKKVRQEDLGHRLIIYAENGHELYREICSRFTHKSCILRSATLEDVFLKLTGRELRE</sequence>
<dbReference type="EMBL" id="LNQE01000891">
    <property type="protein sequence ID" value="KUG23654.1"/>
    <property type="molecule type" value="Genomic_DNA"/>
</dbReference>
<evidence type="ECO:0000256" key="6">
    <source>
        <dbReference type="ARBA" id="ARBA00022840"/>
    </source>
</evidence>
<evidence type="ECO:0000256" key="5">
    <source>
        <dbReference type="ARBA" id="ARBA00022741"/>
    </source>
</evidence>
<dbReference type="SUPFAM" id="SSF52540">
    <property type="entry name" value="P-loop containing nucleoside triphosphate hydrolases"/>
    <property type="match status" value="1"/>
</dbReference>
<gene>
    <name evidence="10" type="ORF">ASZ90_006539</name>
</gene>
<dbReference type="PANTHER" id="PTHR42711:SF5">
    <property type="entry name" value="ABC TRANSPORTER ATP-BINDING PROTEIN NATA"/>
    <property type="match status" value="1"/>
</dbReference>
<comment type="subcellular location">
    <subcellularLocation>
        <location evidence="1">Cell membrane</location>
    </subcellularLocation>
</comment>
<dbReference type="PANTHER" id="PTHR42711">
    <property type="entry name" value="ABC TRANSPORTER ATP-BINDING PROTEIN"/>
    <property type="match status" value="1"/>
</dbReference>
<evidence type="ECO:0000259" key="9">
    <source>
        <dbReference type="PROSITE" id="PS50893"/>
    </source>
</evidence>
<dbReference type="InterPro" id="IPR050763">
    <property type="entry name" value="ABC_transporter_ATP-binding"/>
</dbReference>
<dbReference type="AlphaFoldDB" id="A0A0W8FS02"/>
<dbReference type="SMART" id="SM00382">
    <property type="entry name" value="AAA"/>
    <property type="match status" value="1"/>
</dbReference>
<organism evidence="10">
    <name type="scientific">hydrocarbon metagenome</name>
    <dbReference type="NCBI Taxonomy" id="938273"/>
    <lineage>
        <taxon>unclassified sequences</taxon>
        <taxon>metagenomes</taxon>
        <taxon>ecological metagenomes</taxon>
    </lineage>
</organism>
<dbReference type="InterPro" id="IPR027417">
    <property type="entry name" value="P-loop_NTPase"/>
</dbReference>
<dbReference type="InterPro" id="IPR003593">
    <property type="entry name" value="AAA+_ATPase"/>
</dbReference>
<keyword evidence="7" id="KW-1278">Translocase</keyword>
<dbReference type="FunFam" id="3.40.50.300:FF:000589">
    <property type="entry name" value="ABC transporter, ATP-binding subunit"/>
    <property type="match status" value="1"/>
</dbReference>